<name>A0A9W6GYZ8_9HYPH</name>
<gene>
    <name evidence="1" type="ORF">LMG27198_44220</name>
</gene>
<dbReference type="PANTHER" id="PTHR38460:SF1">
    <property type="entry name" value="TAUTOMERASE YOLI-RELATED"/>
    <property type="match status" value="1"/>
</dbReference>
<keyword evidence="2" id="KW-1185">Reference proteome</keyword>
<dbReference type="SUPFAM" id="SSF55331">
    <property type="entry name" value="Tautomerase/MIF"/>
    <property type="match status" value="1"/>
</dbReference>
<dbReference type="Gene3D" id="3.30.429.10">
    <property type="entry name" value="Macrophage Migration Inhibitory Factor"/>
    <property type="match status" value="1"/>
</dbReference>
<dbReference type="Pfam" id="PF14552">
    <property type="entry name" value="Tautomerase_2"/>
    <property type="match status" value="1"/>
</dbReference>
<organism evidence="1 2">
    <name type="scientific">Methylocystis echinoides</name>
    <dbReference type="NCBI Taxonomy" id="29468"/>
    <lineage>
        <taxon>Bacteria</taxon>
        <taxon>Pseudomonadati</taxon>
        <taxon>Pseudomonadota</taxon>
        <taxon>Alphaproteobacteria</taxon>
        <taxon>Hyphomicrobiales</taxon>
        <taxon>Methylocystaceae</taxon>
        <taxon>Methylocystis</taxon>
    </lineage>
</organism>
<evidence type="ECO:0000313" key="1">
    <source>
        <dbReference type="EMBL" id="GLI95430.1"/>
    </source>
</evidence>
<reference evidence="1" key="1">
    <citation type="journal article" date="2023" name="Int. J. Syst. Evol. Microbiol.">
        <title>Methylocystis iwaonis sp. nov., a type II methane-oxidizing bacterium from surface soil of a rice paddy field in Japan, and emended description of the genus Methylocystis (ex Whittenbury et al. 1970) Bowman et al. 1993.</title>
        <authorList>
            <person name="Kaise H."/>
            <person name="Sawadogo J.B."/>
            <person name="Alam M.S."/>
            <person name="Ueno C."/>
            <person name="Dianou D."/>
            <person name="Shinjo R."/>
            <person name="Asakawa S."/>
        </authorList>
    </citation>
    <scope>NUCLEOTIDE SEQUENCE</scope>
    <source>
        <strain evidence="1">LMG27198</strain>
    </source>
</reference>
<sequence>MPLVRIDLMEGKPVEYCRGIGDVVYQAMIEVLKAPKDDRFQVIAEHPRHSLSVDENYLGIKRTQDCVFIQITLNVGRSVEQKKSFYRAVAEELHSRLRLRSEDIFINLVEVPKENWSFGNGEAQYADK</sequence>
<proteinExistence type="predicted"/>
<evidence type="ECO:0000313" key="2">
    <source>
        <dbReference type="Proteomes" id="UP001144323"/>
    </source>
</evidence>
<protein>
    <submittedName>
        <fullName evidence="1">Tautomerase family protein</fullName>
    </submittedName>
</protein>
<dbReference type="InterPro" id="IPR014347">
    <property type="entry name" value="Tautomerase/MIF_sf"/>
</dbReference>
<dbReference type="RefSeq" id="WP_281806225.1">
    <property type="nucleotide sequence ID" value="NZ_BSEC01000003.1"/>
</dbReference>
<dbReference type="PANTHER" id="PTHR38460">
    <property type="entry name" value="TAUTOMERASE YOLI-RELATED"/>
    <property type="match status" value="1"/>
</dbReference>
<comment type="caution">
    <text evidence="1">The sequence shown here is derived from an EMBL/GenBank/DDBJ whole genome shotgun (WGS) entry which is preliminary data.</text>
</comment>
<dbReference type="AlphaFoldDB" id="A0A9W6GYZ8"/>
<dbReference type="InterPro" id="IPR037479">
    <property type="entry name" value="Tauto_MSAD"/>
</dbReference>
<dbReference type="EMBL" id="BSEC01000003">
    <property type="protein sequence ID" value="GLI95430.1"/>
    <property type="molecule type" value="Genomic_DNA"/>
</dbReference>
<dbReference type="Proteomes" id="UP001144323">
    <property type="component" value="Unassembled WGS sequence"/>
</dbReference>
<accession>A0A9W6GYZ8</accession>